<dbReference type="InterPro" id="IPR037143">
    <property type="entry name" value="4-PPantetheinyl_Trfase_dom_sf"/>
</dbReference>
<sequence length="188" mass="21513">MLYIDDDIESLDWDKLITRIPQQRRGKIMSLRNERDRRLGLAAYMLLCEALAVEYGIEAMPHFAYYEGGKPFIADRPDICFSLSHCRKGAACVVDYAPVGVDMETIRRYNPELARRVLSDEELAVVESSVRPDIEFIRLWTMKESYLKMTGEGIRSDLKKVPLSTAAFETTVNTARGYVCTVCRGMRE</sequence>
<dbReference type="InterPro" id="IPR008278">
    <property type="entry name" value="4-PPantetheinyl_Trfase_dom"/>
</dbReference>
<dbReference type="EMBL" id="JABKKE010000005">
    <property type="protein sequence ID" value="NPE13629.1"/>
    <property type="molecule type" value="Genomic_DNA"/>
</dbReference>
<keyword evidence="2 4" id="KW-0808">Transferase</keyword>
<evidence type="ECO:0000313" key="5">
    <source>
        <dbReference type="Proteomes" id="UP001193734"/>
    </source>
</evidence>
<dbReference type="GO" id="GO:0016740">
    <property type="term" value="F:transferase activity"/>
    <property type="evidence" value="ECO:0007669"/>
    <property type="project" value="UniProtKB-KW"/>
</dbReference>
<feature type="domain" description="4'-phosphopantetheinyl transferase" evidence="3">
    <location>
        <begin position="98"/>
        <end position="164"/>
    </location>
</feature>
<name>A0ABX2ASK2_9BACT</name>
<keyword evidence="5" id="KW-1185">Reference proteome</keyword>
<gene>
    <name evidence="4" type="ORF">HPS55_04675</name>
</gene>
<evidence type="ECO:0000256" key="2">
    <source>
        <dbReference type="ARBA" id="ARBA00022679"/>
    </source>
</evidence>
<protein>
    <submittedName>
        <fullName evidence="4">4'-phosphopantetheinyl transferase superfamily protein</fullName>
    </submittedName>
</protein>
<organism evidence="4 5">
    <name type="scientific">Xylanibacter rodentium</name>
    <dbReference type="NCBI Taxonomy" id="2736289"/>
    <lineage>
        <taxon>Bacteria</taxon>
        <taxon>Pseudomonadati</taxon>
        <taxon>Bacteroidota</taxon>
        <taxon>Bacteroidia</taxon>
        <taxon>Bacteroidales</taxon>
        <taxon>Prevotellaceae</taxon>
        <taxon>Xylanibacter</taxon>
    </lineage>
</organism>
<comment type="caution">
    <text evidence="4">The sequence shown here is derived from an EMBL/GenBank/DDBJ whole genome shotgun (WGS) entry which is preliminary data.</text>
</comment>
<evidence type="ECO:0000256" key="1">
    <source>
        <dbReference type="ARBA" id="ARBA00010990"/>
    </source>
</evidence>
<proteinExistence type="inferred from homology"/>
<evidence type="ECO:0000313" key="4">
    <source>
        <dbReference type="EMBL" id="NPE13629.1"/>
    </source>
</evidence>
<dbReference type="Gene3D" id="3.90.470.20">
    <property type="entry name" value="4'-phosphopantetheinyl transferase domain"/>
    <property type="match status" value="1"/>
</dbReference>
<accession>A0ABX2ASK2</accession>
<evidence type="ECO:0000259" key="3">
    <source>
        <dbReference type="Pfam" id="PF01648"/>
    </source>
</evidence>
<dbReference type="RefSeq" id="WP_172178229.1">
    <property type="nucleotide sequence ID" value="NZ_CASGIA010000038.1"/>
</dbReference>
<comment type="similarity">
    <text evidence="1">Belongs to the P-Pant transferase superfamily. Gsp/Sfp/HetI/AcpT family.</text>
</comment>
<dbReference type="PANTHER" id="PTHR12215">
    <property type="entry name" value="PHOSPHOPANTETHEINE TRANSFERASE"/>
    <property type="match status" value="1"/>
</dbReference>
<reference evidence="4 5" key="1">
    <citation type="submission" date="2020-05" db="EMBL/GenBank/DDBJ databases">
        <title>Distinct polysaccharide utilization as determinants for interspecies competition between intestinal Prevotella spp.</title>
        <authorList>
            <person name="Galvez E.J.C."/>
            <person name="Iljazovic A."/>
            <person name="Strowig T."/>
        </authorList>
    </citation>
    <scope>NUCLEOTIDE SEQUENCE [LARGE SCALE GENOMIC DNA]</scope>
    <source>
        <strain evidence="4 5">PROD</strain>
    </source>
</reference>
<dbReference type="SUPFAM" id="SSF56214">
    <property type="entry name" value="4'-phosphopantetheinyl transferase"/>
    <property type="match status" value="2"/>
</dbReference>
<dbReference type="PANTHER" id="PTHR12215:SF10">
    <property type="entry name" value="L-AMINOADIPATE-SEMIALDEHYDE DEHYDROGENASE-PHOSPHOPANTETHEINYL TRANSFERASE"/>
    <property type="match status" value="1"/>
</dbReference>
<dbReference type="InterPro" id="IPR050559">
    <property type="entry name" value="P-Pant_transferase_sf"/>
</dbReference>
<dbReference type="Pfam" id="PF01648">
    <property type="entry name" value="ACPS"/>
    <property type="match status" value="1"/>
</dbReference>
<dbReference type="Proteomes" id="UP001193734">
    <property type="component" value="Unassembled WGS sequence"/>
</dbReference>
<dbReference type="GeneID" id="82157055"/>